<dbReference type="NCBIfam" id="NF010925">
    <property type="entry name" value="PRK14345.1"/>
    <property type="match status" value="1"/>
</dbReference>
<dbReference type="Gene3D" id="3.30.930.10">
    <property type="entry name" value="Bira Bifunctional Protein, Domain 2"/>
    <property type="match status" value="1"/>
</dbReference>
<feature type="binding site" evidence="5">
    <location>
        <begin position="169"/>
        <end position="171"/>
    </location>
    <ligand>
        <name>substrate</name>
    </ligand>
</feature>
<comment type="caution">
    <text evidence="8">The sequence shown here is derived from an EMBL/GenBank/DDBJ whole genome shotgun (WGS) entry which is preliminary data.</text>
</comment>
<feature type="domain" description="BPL/LPL catalytic" evidence="7">
    <location>
        <begin position="39"/>
        <end position="225"/>
    </location>
</feature>
<evidence type="ECO:0000259" key="7">
    <source>
        <dbReference type="PROSITE" id="PS51733"/>
    </source>
</evidence>
<comment type="similarity">
    <text evidence="5">Belongs to the LipB family.</text>
</comment>
<dbReference type="NCBIfam" id="NF010921">
    <property type="entry name" value="PRK14341.1"/>
    <property type="match status" value="1"/>
</dbReference>
<dbReference type="InterPro" id="IPR020605">
    <property type="entry name" value="Octanoyltransferase_CS"/>
</dbReference>
<evidence type="ECO:0000256" key="4">
    <source>
        <dbReference type="ARBA" id="ARBA00024732"/>
    </source>
</evidence>
<dbReference type="AlphaFoldDB" id="A0A8G2FL99"/>
<feature type="region of interest" description="Disordered" evidence="6">
    <location>
        <begin position="223"/>
        <end position="249"/>
    </location>
</feature>
<dbReference type="GO" id="GO:0009249">
    <property type="term" value="P:protein lipoylation"/>
    <property type="evidence" value="ECO:0007669"/>
    <property type="project" value="InterPro"/>
</dbReference>
<dbReference type="PANTHER" id="PTHR10993">
    <property type="entry name" value="OCTANOYLTRANSFERASE"/>
    <property type="match status" value="1"/>
</dbReference>
<feature type="active site" description="Acyl-thioester intermediate" evidence="5">
    <location>
        <position position="187"/>
    </location>
</feature>
<dbReference type="EC" id="2.3.1.181" evidence="5"/>
<dbReference type="RefSeq" id="WP_081848977.1">
    <property type="nucleotide sequence ID" value="NZ_FTNE01000004.1"/>
</dbReference>
<feature type="site" description="Lowers pKa of active site Cys" evidence="5">
    <location>
        <position position="153"/>
    </location>
</feature>
<dbReference type="NCBIfam" id="TIGR00214">
    <property type="entry name" value="lipB"/>
    <property type="match status" value="1"/>
</dbReference>
<evidence type="ECO:0000313" key="9">
    <source>
        <dbReference type="Proteomes" id="UP000186308"/>
    </source>
</evidence>
<name>A0A8G2FL99_ACIRU</name>
<keyword evidence="5" id="KW-0963">Cytoplasm</keyword>
<keyword evidence="9" id="KW-1185">Reference proteome</keyword>
<dbReference type="PROSITE" id="PS01313">
    <property type="entry name" value="LIPB"/>
    <property type="match status" value="1"/>
</dbReference>
<sequence length="249" mass="26066">MDQPVSTTTPIEWKTEPGLLDYQAGLATMQARAAAIRAGTAREQIWLVEHPPLYTAGTSAQDTDLVAPGATPIFRTGRGGQWTYHGPGQRIAYVMLDLARPHGIVPARDIRQFVAGLEAWLIETLAVFGVHGETREGRVGIWVADPASGREAKIAAIGVRVSRWVSYHGIALNVAPDLAAYDGIIPCGISAHGVTSLAALGIAAPMPAVDAALRSGFARIFGDAPSPLPPPPPPPPSGEISQAGAAPVR</sequence>
<feature type="binding site" evidence="5">
    <location>
        <begin position="156"/>
        <end position="158"/>
    </location>
    <ligand>
        <name>substrate</name>
    </ligand>
</feature>
<organism evidence="8 9">
    <name type="scientific">Acidiphilium rubrum</name>
    <dbReference type="NCBI Taxonomy" id="526"/>
    <lineage>
        <taxon>Bacteria</taxon>
        <taxon>Pseudomonadati</taxon>
        <taxon>Pseudomonadota</taxon>
        <taxon>Alphaproteobacteria</taxon>
        <taxon>Acetobacterales</taxon>
        <taxon>Acidocellaceae</taxon>
        <taxon>Acidiphilium</taxon>
    </lineage>
</organism>
<evidence type="ECO:0000256" key="3">
    <source>
        <dbReference type="ARBA" id="ARBA00023315"/>
    </source>
</evidence>
<dbReference type="PANTHER" id="PTHR10993:SF7">
    <property type="entry name" value="LIPOYLTRANSFERASE 2, MITOCHONDRIAL-RELATED"/>
    <property type="match status" value="1"/>
</dbReference>
<evidence type="ECO:0000256" key="5">
    <source>
        <dbReference type="HAMAP-Rule" id="MF_00013"/>
    </source>
</evidence>
<proteinExistence type="inferred from homology"/>
<comment type="miscellaneous">
    <text evidence="5">In the reaction, the free carboxyl group of octanoic acid is attached via an amide linkage to the epsilon-amino group of a specific lysine residue of lipoyl domains of lipoate-dependent enzymes.</text>
</comment>
<dbReference type="Proteomes" id="UP000186308">
    <property type="component" value="Unassembled WGS sequence"/>
</dbReference>
<dbReference type="PROSITE" id="PS51733">
    <property type="entry name" value="BPL_LPL_CATALYTIC"/>
    <property type="match status" value="1"/>
</dbReference>
<feature type="compositionally biased region" description="Pro residues" evidence="6">
    <location>
        <begin position="226"/>
        <end position="237"/>
    </location>
</feature>
<dbReference type="SUPFAM" id="SSF55681">
    <property type="entry name" value="Class II aaRS and biotin synthetases"/>
    <property type="match status" value="1"/>
</dbReference>
<evidence type="ECO:0000256" key="1">
    <source>
        <dbReference type="ARBA" id="ARBA00004821"/>
    </source>
</evidence>
<reference evidence="8 9" key="1">
    <citation type="submission" date="2017-01" db="EMBL/GenBank/DDBJ databases">
        <authorList>
            <person name="Varghese N."/>
            <person name="Submissions S."/>
        </authorList>
    </citation>
    <scope>NUCLEOTIDE SEQUENCE [LARGE SCALE GENOMIC DNA]</scope>
    <source>
        <strain evidence="8 9">ATCC 35905</strain>
    </source>
</reference>
<dbReference type="EMBL" id="FTNE01000004">
    <property type="protein sequence ID" value="SIQ42758.1"/>
    <property type="molecule type" value="Genomic_DNA"/>
</dbReference>
<dbReference type="OrthoDB" id="9787061at2"/>
<evidence type="ECO:0000256" key="6">
    <source>
        <dbReference type="SAM" id="MobiDB-lite"/>
    </source>
</evidence>
<accession>A0A8G2FL99</accession>
<keyword evidence="3 5" id="KW-0012">Acyltransferase</keyword>
<dbReference type="InterPro" id="IPR045864">
    <property type="entry name" value="aa-tRNA-synth_II/BPL/LPL"/>
</dbReference>
<keyword evidence="2 5" id="KW-0808">Transferase</keyword>
<dbReference type="InterPro" id="IPR004143">
    <property type="entry name" value="BPL_LPL_catalytic"/>
</dbReference>
<dbReference type="GO" id="GO:0005737">
    <property type="term" value="C:cytoplasm"/>
    <property type="evidence" value="ECO:0007669"/>
    <property type="project" value="UniProtKB-SubCell"/>
</dbReference>
<dbReference type="CDD" id="cd16444">
    <property type="entry name" value="LipB"/>
    <property type="match status" value="1"/>
</dbReference>
<dbReference type="HAMAP" id="MF_00013">
    <property type="entry name" value="LipB"/>
    <property type="match status" value="1"/>
</dbReference>
<comment type="function">
    <text evidence="4 5">Catalyzes the transfer of endogenously produced octanoic acid from octanoyl-acyl-carrier-protein onto the lipoyl domains of lipoate-dependent enzymes. Lipoyl-ACP can also act as a substrate although octanoyl-ACP is likely to be the physiological substrate.</text>
</comment>
<evidence type="ECO:0000313" key="8">
    <source>
        <dbReference type="EMBL" id="SIQ42758.1"/>
    </source>
</evidence>
<dbReference type="GO" id="GO:0033819">
    <property type="term" value="F:lipoyl(octanoyl) transferase activity"/>
    <property type="evidence" value="ECO:0007669"/>
    <property type="project" value="UniProtKB-EC"/>
</dbReference>
<evidence type="ECO:0000256" key="2">
    <source>
        <dbReference type="ARBA" id="ARBA00022679"/>
    </source>
</evidence>
<dbReference type="UniPathway" id="UPA00538">
    <property type="reaction ID" value="UER00592"/>
</dbReference>
<dbReference type="InterPro" id="IPR000544">
    <property type="entry name" value="Octanoyltransferase"/>
</dbReference>
<feature type="binding site" evidence="5">
    <location>
        <begin position="78"/>
        <end position="85"/>
    </location>
    <ligand>
        <name>substrate</name>
    </ligand>
</feature>
<gene>
    <name evidence="5" type="primary">lipB</name>
    <name evidence="8" type="ORF">SAMN05421828_104200</name>
</gene>
<protein>
    <recommendedName>
        <fullName evidence="5">Octanoyltransferase</fullName>
        <ecNumber evidence="5">2.3.1.181</ecNumber>
    </recommendedName>
    <alternativeName>
        <fullName evidence="5">Lipoate-protein ligase B</fullName>
    </alternativeName>
    <alternativeName>
        <fullName evidence="5">Lipoyl/octanoyl transferase</fullName>
    </alternativeName>
    <alternativeName>
        <fullName evidence="5">Octanoyl-[acyl-carrier-protein]-protein N-octanoyltransferase</fullName>
    </alternativeName>
</protein>
<comment type="subcellular location">
    <subcellularLocation>
        <location evidence="5">Cytoplasm</location>
    </subcellularLocation>
</comment>
<comment type="pathway">
    <text evidence="1 5">Protein modification; protein lipoylation via endogenous pathway; protein N(6)-(lipoyl)lysine from octanoyl-[acyl-carrier-protein]: step 1/2.</text>
</comment>
<dbReference type="Pfam" id="PF21948">
    <property type="entry name" value="LplA-B_cat"/>
    <property type="match status" value="1"/>
</dbReference>
<comment type="catalytic activity">
    <reaction evidence="5">
        <text>octanoyl-[ACP] + L-lysyl-[protein] = N(6)-octanoyl-L-lysyl-[protein] + holo-[ACP] + H(+)</text>
        <dbReference type="Rhea" id="RHEA:17665"/>
        <dbReference type="Rhea" id="RHEA-COMP:9636"/>
        <dbReference type="Rhea" id="RHEA-COMP:9685"/>
        <dbReference type="Rhea" id="RHEA-COMP:9752"/>
        <dbReference type="Rhea" id="RHEA-COMP:9928"/>
        <dbReference type="ChEBI" id="CHEBI:15378"/>
        <dbReference type="ChEBI" id="CHEBI:29969"/>
        <dbReference type="ChEBI" id="CHEBI:64479"/>
        <dbReference type="ChEBI" id="CHEBI:78463"/>
        <dbReference type="ChEBI" id="CHEBI:78809"/>
        <dbReference type="EC" id="2.3.1.181"/>
    </reaction>
</comment>